<dbReference type="RefSeq" id="WP_166510876.1">
    <property type="nucleotide sequence ID" value="NZ_VNHM01000003.1"/>
</dbReference>
<evidence type="ECO:0000256" key="2">
    <source>
        <dbReference type="ARBA" id="ARBA00022630"/>
    </source>
</evidence>
<dbReference type="Proteomes" id="UP000323166">
    <property type="component" value="Unassembled WGS sequence"/>
</dbReference>
<keyword evidence="7" id="KW-1185">Reference proteome</keyword>
<dbReference type="PRINTS" id="PR00368">
    <property type="entry name" value="FADPNR"/>
</dbReference>
<dbReference type="InterPro" id="IPR055178">
    <property type="entry name" value="RsdA/BaiN/AoA(So)-like_dom"/>
</dbReference>
<sequence>MDYDLIVVGGGPAGMLGAATAAAGGLKVALLEKNDKPGRKLFITGKGRCNVTNYGDIDDFFRNIITNPKFLYSAFKAFDNRQLMTLLASLGVPTKVERGNRVFPASDKSSDVIKALQKHLHNNHVNIKLHTEVKQILVNSNRVAGVLLKDGTPVTAPRVIIATGGMSYRQTGSTGDGYKIARLLGHTIIEPKPALVPLVTREDWVKDLQGLTLKNVSVKAVAGGKVKAEQFGEMIFTHFGVSGPIILSTSSLIKDYLHPTTSIPVQLAIDLKPALTAEQLDARLLRDFNKYSGKHLKNALDDLLPKKMIDVVLQLAGAEIHKPVNQINKKERGMLVHTLKGIVLTVTGTRPLNEAIVTSGGINVKEINPSTLESKIVKGLYFAGEIIDVDALTGGYNLQIAFSTGYLSGLSAAKT</sequence>
<gene>
    <name evidence="6" type="ORF">LX24_00834</name>
</gene>
<dbReference type="Gene3D" id="3.50.50.60">
    <property type="entry name" value="FAD/NAD(P)-binding domain"/>
    <property type="match status" value="1"/>
</dbReference>
<evidence type="ECO:0000256" key="3">
    <source>
        <dbReference type="ARBA" id="ARBA00022827"/>
    </source>
</evidence>
<dbReference type="PANTHER" id="PTHR42887:SF2">
    <property type="entry name" value="OS12G0638800 PROTEIN"/>
    <property type="match status" value="1"/>
</dbReference>
<dbReference type="PRINTS" id="PR00411">
    <property type="entry name" value="PNDRDTASEI"/>
</dbReference>
<accession>A0A5S4ZVS4</accession>
<name>A0A5S4ZVS4_9FIRM</name>
<evidence type="ECO:0000259" key="5">
    <source>
        <dbReference type="Pfam" id="PF22780"/>
    </source>
</evidence>
<dbReference type="InterPro" id="IPR023166">
    <property type="entry name" value="BaiN-like_dom_sf"/>
</dbReference>
<evidence type="ECO:0000313" key="7">
    <source>
        <dbReference type="Proteomes" id="UP000323166"/>
    </source>
</evidence>
<dbReference type="NCBIfam" id="TIGR00275">
    <property type="entry name" value="aminoacetone oxidase family FAD-binding enzyme"/>
    <property type="match status" value="1"/>
</dbReference>
<dbReference type="InterPro" id="IPR057661">
    <property type="entry name" value="RsdA/BaiN/AoA(So)_Rossmann"/>
</dbReference>
<evidence type="ECO:0000313" key="6">
    <source>
        <dbReference type="EMBL" id="TYO97022.1"/>
    </source>
</evidence>
<dbReference type="Gene3D" id="1.10.8.260">
    <property type="entry name" value="HI0933 insert domain-like"/>
    <property type="match status" value="1"/>
</dbReference>
<dbReference type="AlphaFoldDB" id="A0A5S4ZVS4"/>
<feature type="domain" description="RsdA/BaiN/AoA(So)-like insert" evidence="5">
    <location>
        <begin position="192"/>
        <end position="357"/>
    </location>
</feature>
<dbReference type="Pfam" id="PF03486">
    <property type="entry name" value="HI0933_like"/>
    <property type="match status" value="1"/>
</dbReference>
<dbReference type="EMBL" id="VNHM01000003">
    <property type="protein sequence ID" value="TYO97022.1"/>
    <property type="molecule type" value="Genomic_DNA"/>
</dbReference>
<dbReference type="InterPro" id="IPR004792">
    <property type="entry name" value="BaiN-like"/>
</dbReference>
<comment type="cofactor">
    <cofactor evidence="1">
        <name>FAD</name>
        <dbReference type="ChEBI" id="CHEBI:57692"/>
    </cofactor>
</comment>
<feature type="domain" description="RsdA/BaiN/AoA(So)-like Rossmann fold-like" evidence="4">
    <location>
        <begin position="4"/>
        <end position="409"/>
    </location>
</feature>
<dbReference type="SUPFAM" id="SSF160996">
    <property type="entry name" value="HI0933 insert domain-like"/>
    <property type="match status" value="1"/>
</dbReference>
<reference evidence="6 7" key="1">
    <citation type="submission" date="2019-07" db="EMBL/GenBank/DDBJ databases">
        <title>Genomic Encyclopedia of Type Strains, Phase I: the one thousand microbial genomes (KMG-I) project.</title>
        <authorList>
            <person name="Kyrpides N."/>
        </authorList>
    </citation>
    <scope>NUCLEOTIDE SEQUENCE [LARGE SCALE GENOMIC DNA]</scope>
    <source>
        <strain evidence="6 7">DSM 6562</strain>
    </source>
</reference>
<organism evidence="6 7">
    <name type="scientific">Desulfallas thermosapovorans DSM 6562</name>
    <dbReference type="NCBI Taxonomy" id="1121431"/>
    <lineage>
        <taxon>Bacteria</taxon>
        <taxon>Bacillati</taxon>
        <taxon>Bacillota</taxon>
        <taxon>Clostridia</taxon>
        <taxon>Eubacteriales</taxon>
        <taxon>Desulfallaceae</taxon>
        <taxon>Desulfallas</taxon>
    </lineage>
</organism>
<dbReference type="SUPFAM" id="SSF51905">
    <property type="entry name" value="FAD/NAD(P)-binding domain"/>
    <property type="match status" value="1"/>
</dbReference>
<protein>
    <submittedName>
        <fullName evidence="6">Uncharacterized protein</fullName>
    </submittedName>
</protein>
<dbReference type="Gene3D" id="2.40.30.10">
    <property type="entry name" value="Translation factors"/>
    <property type="match status" value="1"/>
</dbReference>
<keyword evidence="3" id="KW-0274">FAD</keyword>
<comment type="caution">
    <text evidence="6">The sequence shown here is derived from an EMBL/GenBank/DDBJ whole genome shotgun (WGS) entry which is preliminary data.</text>
</comment>
<proteinExistence type="predicted"/>
<dbReference type="InterPro" id="IPR036188">
    <property type="entry name" value="FAD/NAD-bd_sf"/>
</dbReference>
<keyword evidence="2" id="KW-0285">Flavoprotein</keyword>
<evidence type="ECO:0000256" key="1">
    <source>
        <dbReference type="ARBA" id="ARBA00001974"/>
    </source>
</evidence>
<dbReference type="Pfam" id="PF22780">
    <property type="entry name" value="HI0933_like_1st"/>
    <property type="match status" value="1"/>
</dbReference>
<evidence type="ECO:0000259" key="4">
    <source>
        <dbReference type="Pfam" id="PF03486"/>
    </source>
</evidence>
<dbReference type="PANTHER" id="PTHR42887">
    <property type="entry name" value="OS12G0638800 PROTEIN"/>
    <property type="match status" value="1"/>
</dbReference>